<organism evidence="1 2">
    <name type="scientific">Nephila pilipes</name>
    <name type="common">Giant wood spider</name>
    <name type="synonym">Nephila maculata</name>
    <dbReference type="NCBI Taxonomy" id="299642"/>
    <lineage>
        <taxon>Eukaryota</taxon>
        <taxon>Metazoa</taxon>
        <taxon>Ecdysozoa</taxon>
        <taxon>Arthropoda</taxon>
        <taxon>Chelicerata</taxon>
        <taxon>Arachnida</taxon>
        <taxon>Araneae</taxon>
        <taxon>Araneomorphae</taxon>
        <taxon>Entelegynae</taxon>
        <taxon>Araneoidea</taxon>
        <taxon>Nephilidae</taxon>
        <taxon>Nephila</taxon>
    </lineage>
</organism>
<accession>A0A8X6QRG1</accession>
<evidence type="ECO:0000313" key="2">
    <source>
        <dbReference type="Proteomes" id="UP000887013"/>
    </source>
</evidence>
<gene>
    <name evidence="1" type="ORF">NPIL_182601</name>
</gene>
<proteinExistence type="predicted"/>
<comment type="caution">
    <text evidence="1">The sequence shown here is derived from an EMBL/GenBank/DDBJ whole genome shotgun (WGS) entry which is preliminary data.</text>
</comment>
<reference evidence="1" key="1">
    <citation type="submission" date="2020-08" db="EMBL/GenBank/DDBJ databases">
        <title>Multicomponent nature underlies the extraordinary mechanical properties of spider dragline silk.</title>
        <authorList>
            <person name="Kono N."/>
            <person name="Nakamura H."/>
            <person name="Mori M."/>
            <person name="Yoshida Y."/>
            <person name="Ohtoshi R."/>
            <person name="Malay A.D."/>
            <person name="Moran D.A.P."/>
            <person name="Tomita M."/>
            <person name="Numata K."/>
            <person name="Arakawa K."/>
        </authorList>
    </citation>
    <scope>NUCLEOTIDE SEQUENCE</scope>
</reference>
<dbReference type="Proteomes" id="UP000887013">
    <property type="component" value="Unassembled WGS sequence"/>
</dbReference>
<evidence type="ECO:0000313" key="1">
    <source>
        <dbReference type="EMBL" id="GFU32726.1"/>
    </source>
</evidence>
<keyword evidence="2" id="KW-1185">Reference proteome</keyword>
<protein>
    <submittedName>
        <fullName evidence="1">Uncharacterized protein</fullName>
    </submittedName>
</protein>
<dbReference type="AlphaFoldDB" id="A0A8X6QRG1"/>
<sequence>MCKRSVTEIFFFFIIHPLRVFSLYHLYGGISDNAEAFRQALWHDGVTIREQLCVIEVGFDLVWKRAMNYEPESFRLTASVPLKSVGMQ</sequence>
<name>A0A8X6QRG1_NEPPI</name>
<dbReference type="EMBL" id="BMAW01033969">
    <property type="protein sequence ID" value="GFU32726.1"/>
    <property type="molecule type" value="Genomic_DNA"/>
</dbReference>